<reference evidence="2 3" key="1">
    <citation type="submission" date="2019-03" db="EMBL/GenBank/DDBJ databases">
        <title>Dyadobacter AR-3-6 sp. nov., isolated from arctic soil.</title>
        <authorList>
            <person name="Chaudhary D.K."/>
        </authorList>
    </citation>
    <scope>NUCLEOTIDE SEQUENCE [LARGE SCALE GENOMIC DNA]</scope>
    <source>
        <strain evidence="2 3">AR-3-6</strain>
    </source>
</reference>
<keyword evidence="3" id="KW-1185">Reference proteome</keyword>
<gene>
    <name evidence="2" type="ORF">E0F88_19655</name>
</gene>
<evidence type="ECO:0000313" key="2">
    <source>
        <dbReference type="EMBL" id="TDE13266.1"/>
    </source>
</evidence>
<keyword evidence="1" id="KW-0812">Transmembrane</keyword>
<sequence>MRKKYGHQNKSGYLIIGLLDAAVALISFWLDGIQMSLSLPIFVSMKNVWYKFLYILAFTFYVVSALEVNDFGIKNTFFDQYDSYIESSQQDIQPVVSQERDKDDCPPVFQTFQSISLLSSELKREVLSLQKLLTQKYIQRHQGRKIFIFHSVWII</sequence>
<evidence type="ECO:0000256" key="1">
    <source>
        <dbReference type="SAM" id="Phobius"/>
    </source>
</evidence>
<evidence type="ECO:0000313" key="3">
    <source>
        <dbReference type="Proteomes" id="UP000294850"/>
    </source>
</evidence>
<feature type="transmembrane region" description="Helical" evidence="1">
    <location>
        <begin position="50"/>
        <end position="68"/>
    </location>
</feature>
<name>A0A4R5DGY0_9BACT</name>
<accession>A0A4R5DGY0</accession>
<dbReference type="Proteomes" id="UP000294850">
    <property type="component" value="Unassembled WGS sequence"/>
</dbReference>
<protein>
    <submittedName>
        <fullName evidence="2">Uncharacterized protein</fullName>
    </submittedName>
</protein>
<keyword evidence="1" id="KW-0472">Membrane</keyword>
<dbReference type="EMBL" id="SMFL01000007">
    <property type="protein sequence ID" value="TDE13266.1"/>
    <property type="molecule type" value="Genomic_DNA"/>
</dbReference>
<comment type="caution">
    <text evidence="2">The sequence shown here is derived from an EMBL/GenBank/DDBJ whole genome shotgun (WGS) entry which is preliminary data.</text>
</comment>
<keyword evidence="1" id="KW-1133">Transmembrane helix</keyword>
<organism evidence="2 3">
    <name type="scientific">Dyadobacter psychrotolerans</name>
    <dbReference type="NCBI Taxonomy" id="2541721"/>
    <lineage>
        <taxon>Bacteria</taxon>
        <taxon>Pseudomonadati</taxon>
        <taxon>Bacteroidota</taxon>
        <taxon>Cytophagia</taxon>
        <taxon>Cytophagales</taxon>
        <taxon>Spirosomataceae</taxon>
        <taxon>Dyadobacter</taxon>
    </lineage>
</organism>
<dbReference type="RefSeq" id="WP_131959988.1">
    <property type="nucleotide sequence ID" value="NZ_SMFL01000007.1"/>
</dbReference>
<proteinExistence type="predicted"/>
<feature type="transmembrane region" description="Helical" evidence="1">
    <location>
        <begin position="12"/>
        <end position="30"/>
    </location>
</feature>
<dbReference type="AlphaFoldDB" id="A0A4R5DGY0"/>